<feature type="domain" description="Endonuclease GajA/Old nuclease/RecF-like AAA" evidence="1">
    <location>
        <begin position="25"/>
        <end position="309"/>
    </location>
</feature>
<evidence type="ECO:0000313" key="4">
    <source>
        <dbReference type="Proteomes" id="UP000192610"/>
    </source>
</evidence>
<evidence type="ECO:0000259" key="2">
    <source>
        <dbReference type="Pfam" id="PF20469"/>
    </source>
</evidence>
<dbReference type="PANTHER" id="PTHR43581:SF4">
    <property type="entry name" value="ATP_GTP PHOSPHATASE"/>
    <property type="match status" value="1"/>
</dbReference>
<proteinExistence type="predicted"/>
<comment type="caution">
    <text evidence="3">The sequence shown here is derived from an EMBL/GenBank/DDBJ whole genome shotgun (WGS) entry which is preliminary data.</text>
</comment>
<dbReference type="SUPFAM" id="SSF52540">
    <property type="entry name" value="P-loop containing nucleoside triphosphate hydrolases"/>
    <property type="match status" value="1"/>
</dbReference>
<organism evidence="3 4">
    <name type="scientific">Niastella yeongjuensis</name>
    <dbReference type="NCBI Taxonomy" id="354355"/>
    <lineage>
        <taxon>Bacteria</taxon>
        <taxon>Pseudomonadati</taxon>
        <taxon>Bacteroidota</taxon>
        <taxon>Chitinophagia</taxon>
        <taxon>Chitinophagales</taxon>
        <taxon>Chitinophagaceae</taxon>
        <taxon>Niastella</taxon>
    </lineage>
</organism>
<dbReference type="Pfam" id="PF13175">
    <property type="entry name" value="AAA_15"/>
    <property type="match status" value="1"/>
</dbReference>
<dbReference type="Gene3D" id="3.40.50.300">
    <property type="entry name" value="P-loop containing nucleotide triphosphate hydrolases"/>
    <property type="match status" value="1"/>
</dbReference>
<dbReference type="STRING" id="354355.SAMN05660816_00949"/>
<dbReference type="InterPro" id="IPR034139">
    <property type="entry name" value="TOPRIM_OLD"/>
</dbReference>
<dbReference type="InterPro" id="IPR051396">
    <property type="entry name" value="Bact_Antivir_Def_Nuclease"/>
</dbReference>
<dbReference type="PANTHER" id="PTHR43581">
    <property type="entry name" value="ATP/GTP PHOSPHATASE"/>
    <property type="match status" value="1"/>
</dbReference>
<dbReference type="InterPro" id="IPR041685">
    <property type="entry name" value="AAA_GajA/Old/RecF-like"/>
</dbReference>
<sequence>MINFPERYFFKDKSPIIDDFYKRDKEMPIEFELELEVDGIDLTYIQEKAGKKINSFKEYLSVKSTIKIRRTIIGIDKSKVKMDQTLNPISGNWDNNAFGSIGLIQVFQALMPRPILIRAMPTEEEVENVVNEILASKAKSKLSEGELLELQKAQEKVKELQEKMYDPTSINNYKDEVNKHFQKLFPDTLIDISDTDKVKWTEDKFGKKFNVEFKKQNADGSHDESTPSSYSSIGHGAVRSAIFSLLLMRDIIEELARKSGRKEYLILFEEPELFLYPRILKNLRELIYAVSDQDFPYQVLCASHSPQMIDLSKRNSTLIRMIKTDSGTKLYQIRDEDLKEAKGAQSAEDLKQAMYEVLRFNPHICESFYADEVLLVEGPTEEIVVRGILQKLTPSKDLFIVNCGTVNNIPFYQKVYRKFAIKSHVICDTDSHMAEAIDDFSNPIFINGIQQTIYEEHLMNCKNDPKIGGILRVHDTTFEVAHAHEGVNTTVRYPDNFVPSHGKPFNANRYWREVLEPNFANKEIDTAPIVSFIKEIISFSWS</sequence>
<dbReference type="Pfam" id="PF20469">
    <property type="entry name" value="OLD-like_TOPRIM"/>
    <property type="match status" value="1"/>
</dbReference>
<dbReference type="EMBL" id="LVXG01000001">
    <property type="protein sequence ID" value="OQP56172.1"/>
    <property type="molecule type" value="Genomic_DNA"/>
</dbReference>
<dbReference type="InterPro" id="IPR027417">
    <property type="entry name" value="P-loop_NTPase"/>
</dbReference>
<dbReference type="CDD" id="cd01026">
    <property type="entry name" value="TOPRIM_OLD"/>
    <property type="match status" value="1"/>
</dbReference>
<dbReference type="AlphaFoldDB" id="A0A1V9FD16"/>
<evidence type="ECO:0000313" key="3">
    <source>
        <dbReference type="EMBL" id="OQP56172.1"/>
    </source>
</evidence>
<dbReference type="Proteomes" id="UP000192610">
    <property type="component" value="Unassembled WGS sequence"/>
</dbReference>
<evidence type="ECO:0000259" key="1">
    <source>
        <dbReference type="Pfam" id="PF13175"/>
    </source>
</evidence>
<feature type="domain" description="OLD protein-like TOPRIM" evidence="2">
    <location>
        <begin position="368"/>
        <end position="430"/>
    </location>
</feature>
<protein>
    <submittedName>
        <fullName evidence="3">Uncharacterized protein</fullName>
    </submittedName>
</protein>
<accession>A0A1V9FD16</accession>
<gene>
    <name evidence="3" type="ORF">A4H97_00010</name>
</gene>
<name>A0A1V9FD16_9BACT</name>
<reference evidence="4" key="1">
    <citation type="submission" date="2016-04" db="EMBL/GenBank/DDBJ databases">
        <authorList>
            <person name="Chen L."/>
            <person name="Zhuang W."/>
            <person name="Wang G."/>
        </authorList>
    </citation>
    <scope>NUCLEOTIDE SEQUENCE [LARGE SCALE GENOMIC DNA]</scope>
    <source>
        <strain evidence="4">17621</strain>
    </source>
</reference>
<keyword evidence="4" id="KW-1185">Reference proteome</keyword>